<keyword evidence="4 5" id="KW-0472">Membrane</keyword>
<dbReference type="GO" id="GO:0071709">
    <property type="term" value="P:membrane assembly"/>
    <property type="evidence" value="ECO:0007669"/>
    <property type="project" value="TreeGrafter"/>
</dbReference>
<feature type="transmembrane region" description="Helical" evidence="6">
    <location>
        <begin position="58"/>
        <end position="80"/>
    </location>
</feature>
<organism evidence="8 9">
    <name type="scientific">Magallana gigas</name>
    <name type="common">Pacific oyster</name>
    <name type="synonym">Crassostrea gigas</name>
    <dbReference type="NCBI Taxonomy" id="29159"/>
    <lineage>
        <taxon>Eukaryota</taxon>
        <taxon>Metazoa</taxon>
        <taxon>Spiralia</taxon>
        <taxon>Lophotrochozoa</taxon>
        <taxon>Mollusca</taxon>
        <taxon>Bivalvia</taxon>
        <taxon>Autobranchia</taxon>
        <taxon>Pteriomorphia</taxon>
        <taxon>Ostreida</taxon>
        <taxon>Ostreoidea</taxon>
        <taxon>Ostreidae</taxon>
        <taxon>Magallana</taxon>
    </lineage>
</organism>
<dbReference type="SMART" id="SM00724">
    <property type="entry name" value="TLC"/>
    <property type="match status" value="1"/>
</dbReference>
<keyword evidence="3 6" id="KW-1133">Transmembrane helix</keyword>
<dbReference type="GO" id="GO:0097035">
    <property type="term" value="P:regulation of membrane lipid distribution"/>
    <property type="evidence" value="ECO:0007669"/>
    <property type="project" value="TreeGrafter"/>
</dbReference>
<dbReference type="Pfam" id="PF03798">
    <property type="entry name" value="TRAM_LAG1_CLN8"/>
    <property type="match status" value="1"/>
</dbReference>
<dbReference type="GO" id="GO:0005886">
    <property type="term" value="C:plasma membrane"/>
    <property type="evidence" value="ECO:0007669"/>
    <property type="project" value="TreeGrafter"/>
</dbReference>
<dbReference type="InterPro" id="IPR036259">
    <property type="entry name" value="MFS_trans_sf"/>
</dbReference>
<protein>
    <recommendedName>
        <fullName evidence="7">TLC domain-containing protein</fullName>
    </recommendedName>
</protein>
<dbReference type="EnsemblMetazoa" id="G35244.6">
    <property type="protein sequence ID" value="G35244.6:cds"/>
    <property type="gene ID" value="G35244"/>
</dbReference>
<feature type="transmembrane region" description="Helical" evidence="6">
    <location>
        <begin position="184"/>
        <end position="203"/>
    </location>
</feature>
<evidence type="ECO:0000313" key="8">
    <source>
        <dbReference type="EnsemblMetazoa" id="G35244.6:cds"/>
    </source>
</evidence>
<dbReference type="InterPro" id="IPR006634">
    <property type="entry name" value="TLC-dom"/>
</dbReference>
<comment type="subcellular location">
    <subcellularLocation>
        <location evidence="1">Membrane</location>
        <topology evidence="1">Multi-pass membrane protein</topology>
    </subcellularLocation>
</comment>
<dbReference type="InterPro" id="IPR050846">
    <property type="entry name" value="TLCD"/>
</dbReference>
<evidence type="ECO:0000256" key="4">
    <source>
        <dbReference type="ARBA" id="ARBA00023136"/>
    </source>
</evidence>
<sequence>MADDNSEIKSVGSDVDRRIAFLVVVVSIVFFRISNLVTSKYIETPPRAASDPWRWRNLFVSWIHAILCGSWDIMCFTAYPEMLEDLDGHMNYFTYTLVAFSTGYFIYDALDMFFNNRLLQDWGVTLHHIIVLICFIYSIWTSYATAIVCVALLVEVNGVFLHARKLMQIFQFSFEHKIYVLNKYINLITFVIFRGGPISRVFYEFAYKCPAFNLPLRGVFIFLTVAMACINVILFWRLCKSDVLLTSRRKYVKENS</sequence>
<evidence type="ECO:0000259" key="7">
    <source>
        <dbReference type="PROSITE" id="PS50922"/>
    </source>
</evidence>
<dbReference type="GO" id="GO:0055091">
    <property type="term" value="P:phospholipid homeostasis"/>
    <property type="evidence" value="ECO:0007669"/>
    <property type="project" value="TreeGrafter"/>
</dbReference>
<name>A0A8W8MTD4_MAGGI</name>
<feature type="transmembrane region" description="Helical" evidence="6">
    <location>
        <begin position="92"/>
        <end position="110"/>
    </location>
</feature>
<evidence type="ECO:0000256" key="5">
    <source>
        <dbReference type="PROSITE-ProRule" id="PRU00205"/>
    </source>
</evidence>
<evidence type="ECO:0000256" key="2">
    <source>
        <dbReference type="ARBA" id="ARBA00022692"/>
    </source>
</evidence>
<keyword evidence="9" id="KW-1185">Reference proteome</keyword>
<reference evidence="8" key="1">
    <citation type="submission" date="2022-08" db="UniProtKB">
        <authorList>
            <consortium name="EnsemblMetazoa"/>
        </authorList>
    </citation>
    <scope>IDENTIFICATION</scope>
    <source>
        <strain evidence="8">05x7-T-G4-1.051#20</strain>
    </source>
</reference>
<dbReference type="AlphaFoldDB" id="A0A8W8MTD4"/>
<dbReference type="SUPFAM" id="SSF103473">
    <property type="entry name" value="MFS general substrate transporter"/>
    <property type="match status" value="1"/>
</dbReference>
<dbReference type="GO" id="GO:0007009">
    <property type="term" value="P:plasma membrane organization"/>
    <property type="evidence" value="ECO:0007669"/>
    <property type="project" value="TreeGrafter"/>
</dbReference>
<dbReference type="PANTHER" id="PTHR13439:SF4">
    <property type="entry name" value="TLC DOMAIN-CONTAINING PROTEIN"/>
    <property type="match status" value="1"/>
</dbReference>
<evidence type="ECO:0000256" key="6">
    <source>
        <dbReference type="SAM" id="Phobius"/>
    </source>
</evidence>
<evidence type="ECO:0000256" key="3">
    <source>
        <dbReference type="ARBA" id="ARBA00022989"/>
    </source>
</evidence>
<keyword evidence="2 5" id="KW-0812">Transmembrane</keyword>
<dbReference type="Proteomes" id="UP000005408">
    <property type="component" value="Unassembled WGS sequence"/>
</dbReference>
<evidence type="ECO:0000313" key="9">
    <source>
        <dbReference type="Proteomes" id="UP000005408"/>
    </source>
</evidence>
<dbReference type="PANTHER" id="PTHR13439">
    <property type="entry name" value="CT120 PROTEIN"/>
    <property type="match status" value="1"/>
</dbReference>
<proteinExistence type="predicted"/>
<feature type="transmembrane region" description="Helical" evidence="6">
    <location>
        <begin position="215"/>
        <end position="239"/>
    </location>
</feature>
<dbReference type="PROSITE" id="PS50922">
    <property type="entry name" value="TLC"/>
    <property type="match status" value="1"/>
</dbReference>
<accession>A0A8W8MTD4</accession>
<feature type="transmembrane region" description="Helical" evidence="6">
    <location>
        <begin position="145"/>
        <end position="163"/>
    </location>
</feature>
<feature type="transmembrane region" description="Helical" evidence="6">
    <location>
        <begin position="19"/>
        <end position="37"/>
    </location>
</feature>
<feature type="domain" description="TLC" evidence="7">
    <location>
        <begin position="50"/>
        <end position="249"/>
    </location>
</feature>
<evidence type="ECO:0000256" key="1">
    <source>
        <dbReference type="ARBA" id="ARBA00004141"/>
    </source>
</evidence>